<keyword evidence="3" id="KW-1185">Reference proteome</keyword>
<dbReference type="PRINTS" id="PR00111">
    <property type="entry name" value="ABHYDROLASE"/>
</dbReference>
<accession>G8RIS7</accession>
<dbReference type="STRING" id="710685.MycrhN_0272"/>
<dbReference type="InterPro" id="IPR000073">
    <property type="entry name" value="AB_hydrolase_1"/>
</dbReference>
<dbReference type="InterPro" id="IPR029058">
    <property type="entry name" value="AB_hydrolase_fold"/>
</dbReference>
<dbReference type="OrthoDB" id="63519at2"/>
<dbReference type="HOGENOM" id="CLU_020336_13_2_11"/>
<gene>
    <name evidence="2" type="ordered locus">MycrhN_0272</name>
</gene>
<keyword evidence="2" id="KW-0808">Transferase</keyword>
<dbReference type="EMBL" id="CP003169">
    <property type="protein sequence ID" value="AEV70915.1"/>
    <property type="molecule type" value="Genomic_DNA"/>
</dbReference>
<dbReference type="GO" id="GO:0016787">
    <property type="term" value="F:hydrolase activity"/>
    <property type="evidence" value="ECO:0007669"/>
    <property type="project" value="UniProtKB-KW"/>
</dbReference>
<name>G8RIS7_MYCRN</name>
<dbReference type="GO" id="GO:0016746">
    <property type="term" value="F:acyltransferase activity"/>
    <property type="evidence" value="ECO:0007669"/>
    <property type="project" value="UniProtKB-KW"/>
</dbReference>
<dbReference type="PANTHER" id="PTHR43194:SF2">
    <property type="entry name" value="PEROXISOMAL MEMBRANE PROTEIN LPX1"/>
    <property type="match status" value="1"/>
</dbReference>
<dbReference type="PATRIC" id="fig|710685.3.peg.277"/>
<evidence type="ECO:0000259" key="1">
    <source>
        <dbReference type="Pfam" id="PF12697"/>
    </source>
</evidence>
<dbReference type="Proteomes" id="UP000005442">
    <property type="component" value="Chromosome"/>
</dbReference>
<keyword evidence="2" id="KW-0012">Acyltransferase</keyword>
<evidence type="ECO:0000313" key="3">
    <source>
        <dbReference type="Proteomes" id="UP000005442"/>
    </source>
</evidence>
<reference evidence="2 3" key="1">
    <citation type="submission" date="2011-12" db="EMBL/GenBank/DDBJ databases">
        <title>Complete sequence of Mycobacterium rhodesiae NBB3.</title>
        <authorList>
            <consortium name="US DOE Joint Genome Institute"/>
            <person name="Lucas S."/>
            <person name="Han J."/>
            <person name="Lapidus A."/>
            <person name="Cheng J.-F."/>
            <person name="Goodwin L."/>
            <person name="Pitluck S."/>
            <person name="Peters L."/>
            <person name="Mikhailova N."/>
            <person name="Gu W."/>
            <person name="Detter J.C."/>
            <person name="Han C."/>
            <person name="Tapia R."/>
            <person name="Land M."/>
            <person name="Hauser L."/>
            <person name="Kyrpides N."/>
            <person name="Ivanova N."/>
            <person name="Pagani I."/>
            <person name="Mattes T."/>
            <person name="Holmes A."/>
            <person name="Rutledge P."/>
            <person name="Paulsen I."/>
            <person name="Coleman N."/>
            <person name="Woyke T."/>
        </authorList>
    </citation>
    <scope>NUCLEOTIDE SEQUENCE [LARGE SCALE GENOMIC DNA]</scope>
    <source>
        <strain evidence="2 3">NBB3</strain>
    </source>
</reference>
<dbReference type="Pfam" id="PF12697">
    <property type="entry name" value="Abhydrolase_6"/>
    <property type="match status" value="1"/>
</dbReference>
<sequence>MYSFPHDGITVTVQPAQPGGHTVVLVNGLFGGGWTWEPVVTALTARGHGVVVTTEPLAAHATSEEIPALLQSISLLIDTLPDPAPVLCGNSLGGLVAMELAAADPSRWSGVVLTGAPGLGDEQDAASFGSALRTPSLRLGYVLAERLIHKKELVTAELVDRCTQALTPRIMLRAGRALRATKGYDARPLFDRIDCPVLLLCGARDEISPLEKWRDAATSFPDAEFVEIPDSGHSPMLEEPEVFVSALLDWLDALPAPETQ</sequence>
<dbReference type="Gene3D" id="3.40.50.1820">
    <property type="entry name" value="alpha/beta hydrolase"/>
    <property type="match status" value="1"/>
</dbReference>
<dbReference type="eggNOG" id="COG2267">
    <property type="taxonomic scope" value="Bacteria"/>
</dbReference>
<dbReference type="KEGG" id="mrh:MycrhN_0272"/>
<proteinExistence type="predicted"/>
<dbReference type="RefSeq" id="WP_014208735.1">
    <property type="nucleotide sequence ID" value="NC_016604.1"/>
</dbReference>
<feature type="domain" description="AB hydrolase-1" evidence="1">
    <location>
        <begin position="23"/>
        <end position="245"/>
    </location>
</feature>
<dbReference type="SUPFAM" id="SSF53474">
    <property type="entry name" value="alpha/beta-Hydrolases"/>
    <property type="match status" value="1"/>
</dbReference>
<evidence type="ECO:0000313" key="2">
    <source>
        <dbReference type="EMBL" id="AEV70915.1"/>
    </source>
</evidence>
<dbReference type="PANTHER" id="PTHR43194">
    <property type="entry name" value="HYDROLASE ALPHA/BETA FOLD FAMILY"/>
    <property type="match status" value="1"/>
</dbReference>
<keyword evidence="2" id="KW-0378">Hydrolase</keyword>
<dbReference type="AlphaFoldDB" id="G8RIS7"/>
<organism evidence="2 3">
    <name type="scientific">Mycolicibacterium rhodesiae (strain NBB3)</name>
    <name type="common">Mycobacterium rhodesiae</name>
    <dbReference type="NCBI Taxonomy" id="710685"/>
    <lineage>
        <taxon>Bacteria</taxon>
        <taxon>Bacillati</taxon>
        <taxon>Actinomycetota</taxon>
        <taxon>Actinomycetes</taxon>
        <taxon>Mycobacteriales</taxon>
        <taxon>Mycobacteriaceae</taxon>
        <taxon>Mycolicibacterium</taxon>
    </lineage>
</organism>
<protein>
    <submittedName>
        <fullName evidence="2">Putative hydrolase or acyltransferase of alpha/beta superfamily</fullName>
    </submittedName>
</protein>
<dbReference type="InterPro" id="IPR050228">
    <property type="entry name" value="Carboxylesterase_BioH"/>
</dbReference>